<accession>A0A2T0M658</accession>
<sequence length="37" mass="3599">MCAGAPKRFNTIYRPGAGLLSSASAALFGGDAGIADA</sequence>
<gene>
    <name evidence="1" type="ORF">B0I32_12940</name>
</gene>
<evidence type="ECO:0000313" key="2">
    <source>
        <dbReference type="Proteomes" id="UP000238312"/>
    </source>
</evidence>
<proteinExistence type="predicted"/>
<dbReference type="EMBL" id="PVNG01000029">
    <property type="protein sequence ID" value="PRX52922.1"/>
    <property type="molecule type" value="Genomic_DNA"/>
</dbReference>
<evidence type="ECO:0000313" key="1">
    <source>
        <dbReference type="EMBL" id="PRX52922.1"/>
    </source>
</evidence>
<dbReference type="Proteomes" id="UP000238312">
    <property type="component" value="Unassembled WGS sequence"/>
</dbReference>
<name>A0A2T0M658_9ACTN</name>
<reference evidence="1 2" key="1">
    <citation type="submission" date="2018-03" db="EMBL/GenBank/DDBJ databases">
        <title>Genomic Encyclopedia of Type Strains, Phase III (KMG-III): the genomes of soil and plant-associated and newly described type strains.</title>
        <authorList>
            <person name="Whitman W."/>
        </authorList>
    </citation>
    <scope>NUCLEOTIDE SEQUENCE [LARGE SCALE GENOMIC DNA]</scope>
    <source>
        <strain evidence="1 2">CGMCC 4.7104</strain>
    </source>
</reference>
<comment type="caution">
    <text evidence="1">The sequence shown here is derived from an EMBL/GenBank/DDBJ whole genome shotgun (WGS) entry which is preliminary data.</text>
</comment>
<protein>
    <submittedName>
        <fullName evidence="1">Uncharacterized protein</fullName>
    </submittedName>
</protein>
<organism evidence="1 2">
    <name type="scientific">Nonomuraea fuscirosea</name>
    <dbReference type="NCBI Taxonomy" id="1291556"/>
    <lineage>
        <taxon>Bacteria</taxon>
        <taxon>Bacillati</taxon>
        <taxon>Actinomycetota</taxon>
        <taxon>Actinomycetes</taxon>
        <taxon>Streptosporangiales</taxon>
        <taxon>Streptosporangiaceae</taxon>
        <taxon>Nonomuraea</taxon>
    </lineage>
</organism>
<dbReference type="AlphaFoldDB" id="A0A2T0M658"/>
<keyword evidence="2" id="KW-1185">Reference proteome</keyword>